<keyword evidence="2" id="KW-1185">Reference proteome</keyword>
<protein>
    <submittedName>
        <fullName evidence="1">LysE family transporter</fullName>
    </submittedName>
</protein>
<evidence type="ECO:0000313" key="1">
    <source>
        <dbReference type="EMBL" id="MBK1870953.1"/>
    </source>
</evidence>
<evidence type="ECO:0000313" key="2">
    <source>
        <dbReference type="Proteomes" id="UP000616151"/>
    </source>
</evidence>
<name>A0ACC5REW7_9HYPH</name>
<proteinExistence type="predicted"/>
<gene>
    <name evidence="1" type="ORF">JHL16_31600</name>
</gene>
<comment type="caution">
    <text evidence="1">The sequence shown here is derived from an EMBL/GenBank/DDBJ whole genome shotgun (WGS) entry which is preliminary data.</text>
</comment>
<dbReference type="Proteomes" id="UP000616151">
    <property type="component" value="Unassembled WGS sequence"/>
</dbReference>
<dbReference type="EMBL" id="JAENHL010000008">
    <property type="protein sequence ID" value="MBK1870953.1"/>
    <property type="molecule type" value="Genomic_DNA"/>
</dbReference>
<accession>A0ACC5REW7</accession>
<organism evidence="1 2">
    <name type="scientific">Taklimakanibacter albus</name>
    <dbReference type="NCBI Taxonomy" id="2800327"/>
    <lineage>
        <taxon>Bacteria</taxon>
        <taxon>Pseudomonadati</taxon>
        <taxon>Pseudomonadota</taxon>
        <taxon>Alphaproteobacteria</taxon>
        <taxon>Hyphomicrobiales</taxon>
        <taxon>Aestuariivirgaceae</taxon>
        <taxon>Taklimakanibacter</taxon>
    </lineage>
</organism>
<sequence length="215" mass="23076">MTPGLESLLPFAAFWLVAVLTPGPNMLLFTWLAVSAPRKVAVAAVAGIQSAMLIWAFAGLFGLAWFIERFPGAFRAVQVVGGLYLIWRGLALVRSAWTGGPGALRTLRPAQDFTPQSAYRAGFLTNMSNPKTLAFVASLFATTSVIHGPLWLGFISVALMIAMSLSYYLACLWLFTRPGALAAYARSERAITGGAGAIFAFFGLQLLANGLQIWL</sequence>
<reference evidence="1" key="1">
    <citation type="submission" date="2021-01" db="EMBL/GenBank/DDBJ databases">
        <authorList>
            <person name="Sun Q."/>
        </authorList>
    </citation>
    <scope>NUCLEOTIDE SEQUENCE</scope>
    <source>
        <strain evidence="1">YIM B02566</strain>
    </source>
</reference>